<evidence type="ECO:0000256" key="3">
    <source>
        <dbReference type="ARBA" id="ARBA00022723"/>
    </source>
</evidence>
<dbReference type="AlphaFoldDB" id="A0A1B6FGQ7"/>
<evidence type="ECO:0000313" key="10">
    <source>
        <dbReference type="EMBL" id="JAS49367.1"/>
    </source>
</evidence>
<evidence type="ECO:0000256" key="5">
    <source>
        <dbReference type="ARBA" id="ARBA00022833"/>
    </source>
</evidence>
<protein>
    <submittedName>
        <fullName evidence="10">Uncharacterized protein</fullName>
    </submittedName>
</protein>
<reference evidence="10" key="1">
    <citation type="submission" date="2015-11" db="EMBL/GenBank/DDBJ databases">
        <title>De novo transcriptome assembly of four potential Pierce s Disease insect vectors from Arizona vineyards.</title>
        <authorList>
            <person name="Tassone E.E."/>
        </authorList>
    </citation>
    <scope>NUCLEOTIDE SEQUENCE</scope>
</reference>
<evidence type="ECO:0000256" key="2">
    <source>
        <dbReference type="ARBA" id="ARBA00022490"/>
    </source>
</evidence>
<dbReference type="PROSITE" id="PS50089">
    <property type="entry name" value="ZF_RING_2"/>
    <property type="match status" value="1"/>
</dbReference>
<feature type="non-terminal residue" evidence="10">
    <location>
        <position position="1"/>
    </location>
</feature>
<dbReference type="Pfam" id="PF20173">
    <property type="entry name" value="ZnF_RZ-type"/>
    <property type="match status" value="1"/>
</dbReference>
<dbReference type="PROSITE" id="PS51981">
    <property type="entry name" value="ZF_RZ"/>
    <property type="match status" value="1"/>
</dbReference>
<feature type="domain" description="RZ-type" evidence="9">
    <location>
        <begin position="352"/>
        <end position="432"/>
    </location>
</feature>
<dbReference type="EMBL" id="GECZ01020402">
    <property type="protein sequence ID" value="JAS49367.1"/>
    <property type="molecule type" value="Transcribed_RNA"/>
</dbReference>
<keyword evidence="2" id="KW-0963">Cytoplasm</keyword>
<accession>A0A1B6FGQ7</accession>
<gene>
    <name evidence="10" type="ORF">g.4335</name>
</gene>
<feature type="non-terminal residue" evidence="10">
    <location>
        <position position="718"/>
    </location>
</feature>
<keyword evidence="5" id="KW-0862">Zinc</keyword>
<dbReference type="GO" id="GO:0005737">
    <property type="term" value="C:cytoplasm"/>
    <property type="evidence" value="ECO:0007669"/>
    <property type="project" value="UniProtKB-SubCell"/>
</dbReference>
<evidence type="ECO:0000256" key="1">
    <source>
        <dbReference type="ARBA" id="ARBA00004496"/>
    </source>
</evidence>
<dbReference type="GO" id="GO:0002376">
    <property type="term" value="P:immune system process"/>
    <property type="evidence" value="ECO:0007669"/>
    <property type="project" value="UniProtKB-KW"/>
</dbReference>
<dbReference type="SUPFAM" id="SSF57850">
    <property type="entry name" value="RING/U-box"/>
    <property type="match status" value="1"/>
</dbReference>
<organism evidence="10">
    <name type="scientific">Cuerna arida</name>
    <dbReference type="NCBI Taxonomy" id="1464854"/>
    <lineage>
        <taxon>Eukaryota</taxon>
        <taxon>Metazoa</taxon>
        <taxon>Ecdysozoa</taxon>
        <taxon>Arthropoda</taxon>
        <taxon>Hexapoda</taxon>
        <taxon>Insecta</taxon>
        <taxon>Pterygota</taxon>
        <taxon>Neoptera</taxon>
        <taxon>Paraneoptera</taxon>
        <taxon>Hemiptera</taxon>
        <taxon>Auchenorrhyncha</taxon>
        <taxon>Membracoidea</taxon>
        <taxon>Cicadellidae</taxon>
        <taxon>Cicadellinae</taxon>
        <taxon>Proconiini</taxon>
        <taxon>Cuerna</taxon>
    </lineage>
</organism>
<evidence type="ECO:0000256" key="7">
    <source>
        <dbReference type="PROSITE-ProRule" id="PRU00175"/>
    </source>
</evidence>
<dbReference type="Gene3D" id="3.30.40.10">
    <property type="entry name" value="Zinc/RING finger domain, C3HC4 (zinc finger)"/>
    <property type="match status" value="1"/>
</dbReference>
<dbReference type="InterPro" id="IPR013083">
    <property type="entry name" value="Znf_RING/FYVE/PHD"/>
</dbReference>
<comment type="subcellular location">
    <subcellularLocation>
        <location evidence="1">Cytoplasm</location>
    </subcellularLocation>
</comment>
<feature type="domain" description="RING-type" evidence="8">
    <location>
        <begin position="72"/>
        <end position="135"/>
    </location>
</feature>
<evidence type="ECO:0000256" key="6">
    <source>
        <dbReference type="ARBA" id="ARBA00022859"/>
    </source>
</evidence>
<evidence type="ECO:0000259" key="8">
    <source>
        <dbReference type="PROSITE" id="PS50089"/>
    </source>
</evidence>
<dbReference type="InterPro" id="IPR046439">
    <property type="entry name" value="ZF_RZ_dom"/>
</dbReference>
<keyword evidence="6" id="KW-0391">Immunity</keyword>
<proteinExistence type="predicted"/>
<name>A0A1B6FGQ7_9HEMI</name>
<sequence>CYRSCPHGTCTKICGLPCDRCEEPCEWRCAHLSCSQLCGAPCDRYLCPMKCHIQLPCGHSCVGVCGELCPPCRTCSPESFSSIFSTDEEEAQNARFIVLLPCKHCVEVTCLDKWLTMGSGGTVQKIVANVCPVCRSIISNHNLPSIKDSFSNIREVMINMHGESQDLYYKRMEIERGIINLQKFRTDLKAGSSRTCNKVQLFTQAEENILYKYLGSNELDKNGYCAFSFVLYCLQNILTCVTSHWNCYEDNQKLNIKSHVIFLMKQMLKNITRFSKQQHSDFSNETRRLVHFAQLRYLYNKPGYKVNKDKPEIQEVLRFALSILDPMPYTIHKEVEVELNEFEKRISAAPSISMEEKKIIITAFPEYFQSGERAQKHAYKCSEGHIYLIGNCGNPVEESQCPVCKEVIGAKHGYQVSSGATKLYRATELDGAIELARPKRYIVSRQCWPTKFYYPYAKASAIDKEARNFRTSSLYLTNNGVHQHEMNHGHLPKKLCLKQNMNSNHRESFQTGTTFPLPNSMTPLNLTKTVYSIQGSHGQLSSLMNPDSFTHSRNLPSQLNMTMNLRETNSVVNKMTIQSPSTSGYSSTKLTVPLNVSYNSGQDQNSLNMPGLSSSSQYLPSQYTMYPNIMRSFGEFLPSTSHQPLMQSRLGATEHTCTNSCNLLSRATTSVQPLTYRTDGTITTASDPASHEFIQNKKTPDTNCGVKRPVAHVEPFRK</sequence>
<dbReference type="CDD" id="cd16448">
    <property type="entry name" value="RING-H2"/>
    <property type="match status" value="1"/>
</dbReference>
<dbReference type="InterPro" id="IPR001841">
    <property type="entry name" value="Znf_RING"/>
</dbReference>
<keyword evidence="3" id="KW-0479">Metal-binding</keyword>
<evidence type="ECO:0000256" key="4">
    <source>
        <dbReference type="ARBA" id="ARBA00022771"/>
    </source>
</evidence>
<keyword evidence="4 7" id="KW-0863">Zinc-finger</keyword>
<dbReference type="GO" id="GO:0008270">
    <property type="term" value="F:zinc ion binding"/>
    <property type="evidence" value="ECO:0007669"/>
    <property type="project" value="UniProtKB-KW"/>
</dbReference>
<evidence type="ECO:0000259" key="9">
    <source>
        <dbReference type="PROSITE" id="PS51981"/>
    </source>
</evidence>